<evidence type="ECO:0000256" key="8">
    <source>
        <dbReference type="ARBA" id="ARBA00023012"/>
    </source>
</evidence>
<feature type="transmembrane region" description="Helical" evidence="10">
    <location>
        <begin position="266"/>
        <end position="289"/>
    </location>
</feature>
<evidence type="ECO:0000256" key="1">
    <source>
        <dbReference type="ARBA" id="ARBA00000085"/>
    </source>
</evidence>
<name>A0A1F5TS87_9BACT</name>
<feature type="coiled-coil region" evidence="9">
    <location>
        <begin position="467"/>
        <end position="498"/>
    </location>
</feature>
<dbReference type="InterPro" id="IPR036890">
    <property type="entry name" value="HATPase_C_sf"/>
</dbReference>
<dbReference type="CDD" id="cd00082">
    <property type="entry name" value="HisKA"/>
    <property type="match status" value="1"/>
</dbReference>
<dbReference type="GO" id="GO:0007234">
    <property type="term" value="P:osmosensory signaling via phosphorelay pathway"/>
    <property type="evidence" value="ECO:0007669"/>
    <property type="project" value="TreeGrafter"/>
</dbReference>
<dbReference type="SMART" id="SM00387">
    <property type="entry name" value="HATPase_c"/>
    <property type="match status" value="1"/>
</dbReference>
<dbReference type="InterPro" id="IPR036097">
    <property type="entry name" value="HisK_dim/P_sf"/>
</dbReference>
<dbReference type="SUPFAM" id="SSF55874">
    <property type="entry name" value="ATPase domain of HSP90 chaperone/DNA topoisomerase II/histidine kinase"/>
    <property type="match status" value="1"/>
</dbReference>
<feature type="transmembrane region" description="Helical" evidence="10">
    <location>
        <begin position="242"/>
        <end position="260"/>
    </location>
</feature>
<dbReference type="PROSITE" id="PS50109">
    <property type="entry name" value="HIS_KIN"/>
    <property type="match status" value="1"/>
</dbReference>
<gene>
    <name evidence="12" type="ORF">A2531_05335</name>
</gene>
<comment type="caution">
    <text evidence="12">The sequence shown here is derived from an EMBL/GenBank/DDBJ whole genome shotgun (WGS) entry which is preliminary data.</text>
</comment>
<keyword evidence="5" id="KW-0547">Nucleotide-binding</keyword>
<dbReference type="InterPro" id="IPR029016">
    <property type="entry name" value="GAF-like_dom_sf"/>
</dbReference>
<keyword evidence="6" id="KW-0418">Kinase</keyword>
<evidence type="ECO:0000256" key="7">
    <source>
        <dbReference type="ARBA" id="ARBA00022840"/>
    </source>
</evidence>
<dbReference type="EMBL" id="MFGO01000004">
    <property type="protein sequence ID" value="OGF41822.1"/>
    <property type="molecule type" value="Genomic_DNA"/>
</dbReference>
<evidence type="ECO:0000256" key="4">
    <source>
        <dbReference type="ARBA" id="ARBA00022679"/>
    </source>
</evidence>
<dbReference type="InterPro" id="IPR031621">
    <property type="entry name" value="HisKA_7TM"/>
</dbReference>
<dbReference type="InterPro" id="IPR005467">
    <property type="entry name" value="His_kinase_dom"/>
</dbReference>
<dbReference type="Pfam" id="PF16927">
    <property type="entry name" value="HisKA_7TM"/>
    <property type="match status" value="1"/>
</dbReference>
<dbReference type="GO" id="GO:0005524">
    <property type="term" value="F:ATP binding"/>
    <property type="evidence" value="ECO:0007669"/>
    <property type="project" value="UniProtKB-KW"/>
</dbReference>
<dbReference type="PRINTS" id="PR00344">
    <property type="entry name" value="BCTRLSENSOR"/>
</dbReference>
<keyword evidence="10" id="KW-1133">Transmembrane helix</keyword>
<keyword evidence="10" id="KW-0812">Transmembrane</keyword>
<comment type="catalytic activity">
    <reaction evidence="1">
        <text>ATP + protein L-histidine = ADP + protein N-phospho-L-histidine.</text>
        <dbReference type="EC" id="2.7.13.3"/>
    </reaction>
</comment>
<dbReference type="InterPro" id="IPR004358">
    <property type="entry name" value="Sig_transdc_His_kin-like_C"/>
</dbReference>
<dbReference type="EC" id="2.7.13.3" evidence="2"/>
<evidence type="ECO:0000256" key="2">
    <source>
        <dbReference type="ARBA" id="ARBA00012438"/>
    </source>
</evidence>
<dbReference type="GO" id="GO:0000155">
    <property type="term" value="F:phosphorelay sensor kinase activity"/>
    <property type="evidence" value="ECO:0007669"/>
    <property type="project" value="InterPro"/>
</dbReference>
<evidence type="ECO:0000313" key="13">
    <source>
        <dbReference type="Proteomes" id="UP000177579"/>
    </source>
</evidence>
<dbReference type="PANTHER" id="PTHR42878">
    <property type="entry name" value="TWO-COMPONENT HISTIDINE KINASE"/>
    <property type="match status" value="1"/>
</dbReference>
<evidence type="ECO:0000259" key="11">
    <source>
        <dbReference type="PROSITE" id="PS50109"/>
    </source>
</evidence>
<dbReference type="SUPFAM" id="SSF55781">
    <property type="entry name" value="GAF domain-like"/>
    <property type="match status" value="1"/>
</dbReference>
<dbReference type="InterPro" id="IPR003661">
    <property type="entry name" value="HisK_dim/P_dom"/>
</dbReference>
<evidence type="ECO:0000256" key="3">
    <source>
        <dbReference type="ARBA" id="ARBA00022553"/>
    </source>
</evidence>
<dbReference type="Gene3D" id="1.10.287.130">
    <property type="match status" value="1"/>
</dbReference>
<evidence type="ECO:0000256" key="6">
    <source>
        <dbReference type="ARBA" id="ARBA00022777"/>
    </source>
</evidence>
<keyword evidence="3" id="KW-0597">Phosphoprotein</keyword>
<feature type="transmembrane region" description="Helical" evidence="10">
    <location>
        <begin position="138"/>
        <end position="154"/>
    </location>
</feature>
<keyword evidence="9" id="KW-0175">Coiled coil</keyword>
<feature type="transmembrane region" description="Helical" evidence="10">
    <location>
        <begin position="201"/>
        <end position="221"/>
    </location>
</feature>
<reference evidence="12 13" key="1">
    <citation type="journal article" date="2016" name="Nat. Commun.">
        <title>Thousands of microbial genomes shed light on interconnected biogeochemical processes in an aquifer system.</title>
        <authorList>
            <person name="Anantharaman K."/>
            <person name="Brown C.T."/>
            <person name="Hug L.A."/>
            <person name="Sharon I."/>
            <person name="Castelle C.J."/>
            <person name="Probst A.J."/>
            <person name="Thomas B.C."/>
            <person name="Singh A."/>
            <person name="Wilkins M.J."/>
            <person name="Karaoz U."/>
            <person name="Brodie E.L."/>
            <person name="Williams K.H."/>
            <person name="Hubbard S.S."/>
            <person name="Banfield J.F."/>
        </authorList>
    </citation>
    <scope>NUCLEOTIDE SEQUENCE [LARGE SCALE GENOMIC DNA]</scope>
</reference>
<dbReference type="Pfam" id="PF00512">
    <property type="entry name" value="HisKA"/>
    <property type="match status" value="1"/>
</dbReference>
<proteinExistence type="predicted"/>
<feature type="transmembrane region" description="Helical" evidence="10">
    <location>
        <begin position="174"/>
        <end position="195"/>
    </location>
</feature>
<dbReference type="InterPro" id="IPR050351">
    <property type="entry name" value="BphY/WalK/GraS-like"/>
</dbReference>
<dbReference type="Pfam" id="PF02518">
    <property type="entry name" value="HATPase_c"/>
    <property type="match status" value="1"/>
</dbReference>
<dbReference type="GO" id="GO:0000156">
    <property type="term" value="F:phosphorelay response regulator activity"/>
    <property type="evidence" value="ECO:0007669"/>
    <property type="project" value="TreeGrafter"/>
</dbReference>
<dbReference type="InterPro" id="IPR003018">
    <property type="entry name" value="GAF"/>
</dbReference>
<accession>A0A1F5TS87</accession>
<dbReference type="PANTHER" id="PTHR42878:SF7">
    <property type="entry name" value="SENSOR HISTIDINE KINASE GLRK"/>
    <property type="match status" value="1"/>
</dbReference>
<keyword evidence="8" id="KW-0902">Two-component regulatory system</keyword>
<keyword evidence="4" id="KW-0808">Transferase</keyword>
<dbReference type="CDD" id="cd00075">
    <property type="entry name" value="HATPase"/>
    <property type="match status" value="1"/>
</dbReference>
<sequence>MFIFDYLLIFLAIGIIFWSLLFFFKKRNMREAKYLAFFIFFTGFWMLSLYIALFVKSVFGVILWTRMSYFFGFLAILYFLFFISIFYNLSENLFKKYKIIIIISFIFCILNFILPNNYIYSGVEIFKEQTPRGQYGNFYKFFSIFILCIILLTIKKIFSEYKNLTNKKRQQIKYVILGGIVAILGGMIFVVLLPLFGIEEFYSIGPLFFMFFIGFTSYAIIKHQLLDIRIIIQRSIIYSFSLAFIVALYLVLLFIFEFIFKSITSVTMTSAITTVIIGIYGVPLIEGYFKKITDKIFFKNKYNYSVVLYEISEILNNNISLEVLLEKIFNKFKKILKVEKIRIIVLGQGIVFDEYANLRSIREEFPSEFEEMIVGHNNSVLTNFDIYKLLEKIDHQNKKDLVYKKVLERAQKLEKENDFEIFVAMISRKKLIGLMFLGRKMSGDDYTKEDINLLKTFAHQAAVALEKSQLYEKAKDYSRELEKKVKKRTSRISGLQEEQKQMMLEIAHGLQTPLTIIKGQLSALQEEIKHSEKIESLEKSIDRISKFIYAMLRSAKLDSRDKSEYKLINLSALLEEFSESVHIIIQEKSIKLIHDIEENICIMGNKGEIEELLMNLISNSIKYMNEDRENKIIINLYRHKNKHNKAILTIEDTGIGISSEHLPNLFSKFYRIKDDTKTKGTGLGLVICKKIVEKHNGRIKVESQVGKGTKFIIDFPLKK</sequence>
<feature type="transmembrane region" description="Helical" evidence="10">
    <location>
        <begin position="67"/>
        <end position="87"/>
    </location>
</feature>
<protein>
    <recommendedName>
        <fullName evidence="2">histidine kinase</fullName>
        <ecNumber evidence="2">2.7.13.3</ecNumber>
    </recommendedName>
</protein>
<keyword evidence="7" id="KW-0067">ATP-binding</keyword>
<dbReference type="SUPFAM" id="SSF47384">
    <property type="entry name" value="Homodimeric domain of signal transducing histidine kinase"/>
    <property type="match status" value="1"/>
</dbReference>
<dbReference type="GO" id="GO:0030295">
    <property type="term" value="F:protein kinase activator activity"/>
    <property type="evidence" value="ECO:0007669"/>
    <property type="project" value="TreeGrafter"/>
</dbReference>
<feature type="transmembrane region" description="Helical" evidence="10">
    <location>
        <begin position="99"/>
        <end position="118"/>
    </location>
</feature>
<dbReference type="Gene3D" id="3.30.450.40">
    <property type="match status" value="1"/>
</dbReference>
<dbReference type="SMART" id="SM00065">
    <property type="entry name" value="GAF"/>
    <property type="match status" value="1"/>
</dbReference>
<dbReference type="SMART" id="SM00388">
    <property type="entry name" value="HisKA"/>
    <property type="match status" value="1"/>
</dbReference>
<evidence type="ECO:0000256" key="10">
    <source>
        <dbReference type="SAM" id="Phobius"/>
    </source>
</evidence>
<evidence type="ECO:0000256" key="5">
    <source>
        <dbReference type="ARBA" id="ARBA00022741"/>
    </source>
</evidence>
<evidence type="ECO:0000313" key="12">
    <source>
        <dbReference type="EMBL" id="OGF41822.1"/>
    </source>
</evidence>
<feature type="transmembrane region" description="Helical" evidence="10">
    <location>
        <begin position="6"/>
        <end position="24"/>
    </location>
</feature>
<feature type="domain" description="Histidine kinase" evidence="11">
    <location>
        <begin position="505"/>
        <end position="719"/>
    </location>
</feature>
<feature type="transmembrane region" description="Helical" evidence="10">
    <location>
        <begin position="36"/>
        <end position="55"/>
    </location>
</feature>
<organism evidence="12 13">
    <name type="scientific">Candidatus Falkowbacteria bacterium RIFOXYD2_FULL_34_120</name>
    <dbReference type="NCBI Taxonomy" id="1798007"/>
    <lineage>
        <taxon>Bacteria</taxon>
        <taxon>Candidatus Falkowiibacteriota</taxon>
    </lineage>
</organism>
<dbReference type="FunFam" id="3.30.565.10:FF:000006">
    <property type="entry name" value="Sensor histidine kinase WalK"/>
    <property type="match status" value="1"/>
</dbReference>
<dbReference type="InterPro" id="IPR003594">
    <property type="entry name" value="HATPase_dom"/>
</dbReference>
<dbReference type="AlphaFoldDB" id="A0A1F5TS87"/>
<evidence type="ECO:0000256" key="9">
    <source>
        <dbReference type="SAM" id="Coils"/>
    </source>
</evidence>
<dbReference type="Proteomes" id="UP000177579">
    <property type="component" value="Unassembled WGS sequence"/>
</dbReference>
<dbReference type="Gene3D" id="3.30.565.10">
    <property type="entry name" value="Histidine kinase-like ATPase, C-terminal domain"/>
    <property type="match status" value="1"/>
</dbReference>
<keyword evidence="10" id="KW-0472">Membrane</keyword>